<dbReference type="PROSITE" id="PS51257">
    <property type="entry name" value="PROKAR_LIPOPROTEIN"/>
    <property type="match status" value="1"/>
</dbReference>
<accession>A0AAE3EM67</accession>
<dbReference type="InterPro" id="IPR033985">
    <property type="entry name" value="SusD-like_N"/>
</dbReference>
<reference evidence="9" key="1">
    <citation type="submission" date="2022-01" db="EMBL/GenBank/DDBJ databases">
        <title>Draft genome sequence of Sabulilitoribacter arenilitoris KCTC 52401.</title>
        <authorList>
            <person name="Oh J.-S."/>
        </authorList>
    </citation>
    <scope>NUCLEOTIDE SEQUENCE</scope>
    <source>
        <strain evidence="9">HMF6543</strain>
    </source>
</reference>
<evidence type="ECO:0000256" key="5">
    <source>
        <dbReference type="ARBA" id="ARBA00023237"/>
    </source>
</evidence>
<keyword evidence="3" id="KW-0732">Signal</keyword>
<dbReference type="RefSeq" id="WP_237239323.1">
    <property type="nucleotide sequence ID" value="NZ_JAKKDU010000006.1"/>
</dbReference>
<comment type="similarity">
    <text evidence="2">Belongs to the SusD family.</text>
</comment>
<evidence type="ECO:0000256" key="2">
    <source>
        <dbReference type="ARBA" id="ARBA00006275"/>
    </source>
</evidence>
<gene>
    <name evidence="9" type="ORF">L3X37_06295</name>
</gene>
<dbReference type="GO" id="GO:0009279">
    <property type="term" value="C:cell outer membrane"/>
    <property type="evidence" value="ECO:0007669"/>
    <property type="project" value="UniProtKB-SubCell"/>
</dbReference>
<protein>
    <submittedName>
        <fullName evidence="9">RagB/SusD family nutrient uptake outer membrane protein</fullName>
    </submittedName>
</protein>
<comment type="subcellular location">
    <subcellularLocation>
        <location evidence="1">Cell outer membrane</location>
    </subcellularLocation>
</comment>
<dbReference type="EMBL" id="JAKKDU010000006">
    <property type="protein sequence ID" value="MCF7567976.1"/>
    <property type="molecule type" value="Genomic_DNA"/>
</dbReference>
<dbReference type="InterPro" id="IPR011990">
    <property type="entry name" value="TPR-like_helical_dom_sf"/>
</dbReference>
<proteinExistence type="inferred from homology"/>
<keyword evidence="4 6" id="KW-0472">Membrane</keyword>
<name>A0AAE3EM67_9FLAO</name>
<comment type="caution">
    <text evidence="9">The sequence shown here is derived from an EMBL/GenBank/DDBJ whole genome shotgun (WGS) entry which is preliminary data.</text>
</comment>
<dbReference type="Pfam" id="PF14322">
    <property type="entry name" value="SusD-like_3"/>
    <property type="match status" value="1"/>
</dbReference>
<feature type="domain" description="RagB/SusD" evidence="7">
    <location>
        <begin position="326"/>
        <end position="570"/>
    </location>
</feature>
<feature type="domain" description="SusD-like N-terminal" evidence="8">
    <location>
        <begin position="49"/>
        <end position="231"/>
    </location>
</feature>
<organism evidence="9 10">
    <name type="scientific">Wocania arenilitoris</name>
    <dbReference type="NCBI Taxonomy" id="2044858"/>
    <lineage>
        <taxon>Bacteria</taxon>
        <taxon>Pseudomonadati</taxon>
        <taxon>Bacteroidota</taxon>
        <taxon>Flavobacteriia</taxon>
        <taxon>Flavobacteriales</taxon>
        <taxon>Flavobacteriaceae</taxon>
        <taxon>Wocania</taxon>
    </lineage>
</organism>
<sequence length="570" mass="64517">MIKNIINHIERVGVKTMLIGILVLTSVIISSCSEDVLNKQPLADISDEDIFNDDALLDAYVLGNYRAFRFFQFGAFFTEAGSDNAMYVGDGGGLQLYGRNEHTADNSEDFTQNAWRENYANIRETNIYFDRIVSTAASPDLVTRLTAEMRFIRAWCYFDLISFYGDVPLITDLVDFGSEFDRTRTPYDEVSAFIVSELDAAIPNLPTEAFDGNTGRATRGAAMALKSRVLLYAASALHNPSNDREKWQAASDAAEAAMNLSEYSIDPDYSNIYNETRSQEVMFARGYTNENKSADASLPGVWTWNFVIDRYYLPVNYFVSDPRFTMAIQGLVDAYETQDGSPVDPQDPWTNRDPRLDMTIIHHNSVINKEGSPITIEYHYDQADPTNAALAGLGSNLNGGTPTHYNILKQTDTSKPLALENPDHHAPWVYFRKAEMYLNYAEAQIELGNDANARTAINRVRSRANVGMPDVTESGDALKQRYRNERRVEFAFENLRWYDITRWRIGDQVIKPAIGLTVLRDNTITPATETYEYDRVVDALRTWDDRKYYLPIPRSELEASPSLLPQNPGY</sequence>
<dbReference type="AlphaFoldDB" id="A0AAE3EM67"/>
<evidence type="ECO:0000259" key="7">
    <source>
        <dbReference type="Pfam" id="PF07980"/>
    </source>
</evidence>
<dbReference type="Pfam" id="PF07980">
    <property type="entry name" value="SusD_RagB"/>
    <property type="match status" value="1"/>
</dbReference>
<evidence type="ECO:0000313" key="9">
    <source>
        <dbReference type="EMBL" id="MCF7567976.1"/>
    </source>
</evidence>
<dbReference type="InterPro" id="IPR012944">
    <property type="entry name" value="SusD_RagB_dom"/>
</dbReference>
<evidence type="ECO:0000313" key="10">
    <source>
        <dbReference type="Proteomes" id="UP001199795"/>
    </source>
</evidence>
<evidence type="ECO:0000256" key="3">
    <source>
        <dbReference type="ARBA" id="ARBA00022729"/>
    </source>
</evidence>
<feature type="transmembrane region" description="Helical" evidence="6">
    <location>
        <begin position="12"/>
        <end position="31"/>
    </location>
</feature>
<keyword evidence="5" id="KW-0998">Cell outer membrane</keyword>
<evidence type="ECO:0000256" key="1">
    <source>
        <dbReference type="ARBA" id="ARBA00004442"/>
    </source>
</evidence>
<evidence type="ECO:0000256" key="6">
    <source>
        <dbReference type="SAM" id="Phobius"/>
    </source>
</evidence>
<evidence type="ECO:0000259" key="8">
    <source>
        <dbReference type="Pfam" id="PF14322"/>
    </source>
</evidence>
<dbReference type="Gene3D" id="1.25.40.390">
    <property type="match status" value="1"/>
</dbReference>
<dbReference type="SUPFAM" id="SSF48452">
    <property type="entry name" value="TPR-like"/>
    <property type="match status" value="1"/>
</dbReference>
<dbReference type="Proteomes" id="UP001199795">
    <property type="component" value="Unassembled WGS sequence"/>
</dbReference>
<keyword evidence="6" id="KW-1133">Transmembrane helix</keyword>
<evidence type="ECO:0000256" key="4">
    <source>
        <dbReference type="ARBA" id="ARBA00023136"/>
    </source>
</evidence>
<keyword evidence="6" id="KW-0812">Transmembrane</keyword>
<keyword evidence="10" id="KW-1185">Reference proteome</keyword>